<evidence type="ECO:0000256" key="2">
    <source>
        <dbReference type="SAM" id="Phobius"/>
    </source>
</evidence>
<feature type="region of interest" description="Disordered" evidence="1">
    <location>
        <begin position="320"/>
        <end position="368"/>
    </location>
</feature>
<keyword evidence="2" id="KW-1133">Transmembrane helix</keyword>
<feature type="region of interest" description="Disordered" evidence="1">
    <location>
        <begin position="386"/>
        <end position="447"/>
    </location>
</feature>
<comment type="caution">
    <text evidence="3">The sequence shown here is derived from an EMBL/GenBank/DDBJ whole genome shotgun (WGS) entry which is preliminary data.</text>
</comment>
<evidence type="ECO:0000313" key="4">
    <source>
        <dbReference type="Proteomes" id="UP001221142"/>
    </source>
</evidence>
<sequence length="447" mass="47822">MAPWNFTIDDTSTFLKYPDGSNSGLTDGWIPWYTDSGFLSQNGQAGSGTSYHRTSLSGASVTLSFYGTGVDLFGISNSTYNVTVDNAPFQPQGLADGMLASISNLTETTHNVTLTATPSNSSQQLAFDSAVIFTSLARRQATEAFYDNTFTEILKYSGTWNSATAPGIPNTTVTHPWEETKAFGSSVSLDFGPGAVGVSIHGMANFGNWLYPVSVDGGQPNTYNGSTFWQVPDALLYYQGGLDSTKNHTITLTNEGENMKLALNSMRVHSIQSLSDDGDNPSKHSVNPGVIAGPVVAVVVLVLAGAFFWWWRRRRNRSSSKQGVDMLQPDPFYDQPRHPPHPPPTEKSSAMALSPSASVRSFPTTVLGGPPGATVMSWGYDDERQTVSDTASRLLASSNTDSSGAPRLSEKAPPSAGPSEPLQPTASSPQRVASPVVSEPQRSWKCS</sequence>
<name>A0AAD7B514_9AGAR</name>
<evidence type="ECO:0000256" key="1">
    <source>
        <dbReference type="SAM" id="MobiDB-lite"/>
    </source>
</evidence>
<feature type="transmembrane region" description="Helical" evidence="2">
    <location>
        <begin position="290"/>
        <end position="311"/>
    </location>
</feature>
<evidence type="ECO:0008006" key="5">
    <source>
        <dbReference type="Google" id="ProtNLM"/>
    </source>
</evidence>
<feature type="compositionally biased region" description="Polar residues" evidence="1">
    <location>
        <begin position="387"/>
        <end position="403"/>
    </location>
</feature>
<proteinExistence type="predicted"/>
<protein>
    <recommendedName>
        <fullName evidence="5">Transmembrane protein</fullName>
    </recommendedName>
</protein>
<feature type="compositionally biased region" description="Polar residues" evidence="1">
    <location>
        <begin position="422"/>
        <end position="431"/>
    </location>
</feature>
<accession>A0AAD7B514</accession>
<feature type="compositionally biased region" description="Polar residues" evidence="1">
    <location>
        <begin position="355"/>
        <end position="364"/>
    </location>
</feature>
<keyword evidence="4" id="KW-1185">Reference proteome</keyword>
<organism evidence="3 4">
    <name type="scientific">Roridomyces roridus</name>
    <dbReference type="NCBI Taxonomy" id="1738132"/>
    <lineage>
        <taxon>Eukaryota</taxon>
        <taxon>Fungi</taxon>
        <taxon>Dikarya</taxon>
        <taxon>Basidiomycota</taxon>
        <taxon>Agaricomycotina</taxon>
        <taxon>Agaricomycetes</taxon>
        <taxon>Agaricomycetidae</taxon>
        <taxon>Agaricales</taxon>
        <taxon>Marasmiineae</taxon>
        <taxon>Mycenaceae</taxon>
        <taxon>Roridomyces</taxon>
    </lineage>
</organism>
<gene>
    <name evidence="3" type="ORF">FB45DRAFT_875644</name>
</gene>
<evidence type="ECO:0000313" key="3">
    <source>
        <dbReference type="EMBL" id="KAJ7610930.1"/>
    </source>
</evidence>
<reference evidence="3" key="1">
    <citation type="submission" date="2023-03" db="EMBL/GenBank/DDBJ databases">
        <title>Massive genome expansion in bonnet fungi (Mycena s.s.) driven by repeated elements and novel gene families across ecological guilds.</title>
        <authorList>
            <consortium name="Lawrence Berkeley National Laboratory"/>
            <person name="Harder C.B."/>
            <person name="Miyauchi S."/>
            <person name="Viragh M."/>
            <person name="Kuo A."/>
            <person name="Thoen E."/>
            <person name="Andreopoulos B."/>
            <person name="Lu D."/>
            <person name="Skrede I."/>
            <person name="Drula E."/>
            <person name="Henrissat B."/>
            <person name="Morin E."/>
            <person name="Kohler A."/>
            <person name="Barry K."/>
            <person name="LaButti K."/>
            <person name="Morin E."/>
            <person name="Salamov A."/>
            <person name="Lipzen A."/>
            <person name="Mereny Z."/>
            <person name="Hegedus B."/>
            <person name="Baldrian P."/>
            <person name="Stursova M."/>
            <person name="Weitz H."/>
            <person name="Taylor A."/>
            <person name="Grigoriev I.V."/>
            <person name="Nagy L.G."/>
            <person name="Martin F."/>
            <person name="Kauserud H."/>
        </authorList>
    </citation>
    <scope>NUCLEOTIDE SEQUENCE</scope>
    <source>
        <strain evidence="3">9284</strain>
    </source>
</reference>
<keyword evidence="2" id="KW-0812">Transmembrane</keyword>
<dbReference type="Proteomes" id="UP001221142">
    <property type="component" value="Unassembled WGS sequence"/>
</dbReference>
<dbReference type="EMBL" id="JARKIF010000034">
    <property type="protein sequence ID" value="KAJ7610930.1"/>
    <property type="molecule type" value="Genomic_DNA"/>
</dbReference>
<keyword evidence="2" id="KW-0472">Membrane</keyword>
<dbReference type="AlphaFoldDB" id="A0AAD7B514"/>
<dbReference type="Gene3D" id="2.60.120.260">
    <property type="entry name" value="Galactose-binding domain-like"/>
    <property type="match status" value="1"/>
</dbReference>